<keyword evidence="2" id="KW-0547">Nucleotide-binding</keyword>
<dbReference type="Pfam" id="PF12327">
    <property type="entry name" value="FtsZ_C"/>
    <property type="match status" value="1"/>
</dbReference>
<gene>
    <name evidence="5" type="ORF">CCAP1982_LOCUS19351</name>
</gene>
<evidence type="ECO:0000313" key="5">
    <source>
        <dbReference type="EMBL" id="CAD7011243.1"/>
    </source>
</evidence>
<dbReference type="InterPro" id="IPR037103">
    <property type="entry name" value="Tubulin/FtsZ-like_C"/>
</dbReference>
<evidence type="ECO:0000256" key="3">
    <source>
        <dbReference type="ARBA" id="ARBA00023134"/>
    </source>
</evidence>
<dbReference type="SUPFAM" id="SSF55307">
    <property type="entry name" value="Tubulin C-terminal domain-like"/>
    <property type="match status" value="1"/>
</dbReference>
<accession>A0A811VAG1</accession>
<dbReference type="GO" id="GO:0003924">
    <property type="term" value="F:GTPase activity"/>
    <property type="evidence" value="ECO:0007669"/>
    <property type="project" value="InterPro"/>
</dbReference>
<dbReference type="EMBL" id="CAJHJT010000046">
    <property type="protein sequence ID" value="CAD7011243.1"/>
    <property type="molecule type" value="Genomic_DNA"/>
</dbReference>
<keyword evidence="3" id="KW-0342">GTP-binding</keyword>
<keyword evidence="6" id="KW-1185">Reference proteome</keyword>
<dbReference type="CDD" id="cd02201">
    <property type="entry name" value="FtsZ_type1"/>
    <property type="match status" value="1"/>
</dbReference>
<organism evidence="5 6">
    <name type="scientific">Ceratitis capitata</name>
    <name type="common">Mediterranean fruit fly</name>
    <name type="synonym">Tephritis capitata</name>
    <dbReference type="NCBI Taxonomy" id="7213"/>
    <lineage>
        <taxon>Eukaryota</taxon>
        <taxon>Metazoa</taxon>
        <taxon>Ecdysozoa</taxon>
        <taxon>Arthropoda</taxon>
        <taxon>Hexapoda</taxon>
        <taxon>Insecta</taxon>
        <taxon>Pterygota</taxon>
        <taxon>Neoptera</taxon>
        <taxon>Endopterygota</taxon>
        <taxon>Diptera</taxon>
        <taxon>Brachycera</taxon>
        <taxon>Muscomorpha</taxon>
        <taxon>Tephritoidea</taxon>
        <taxon>Tephritidae</taxon>
        <taxon>Ceratitis</taxon>
        <taxon>Ceratitis</taxon>
    </lineage>
</organism>
<keyword evidence="1" id="KW-0963">Cytoplasm</keyword>
<dbReference type="InterPro" id="IPR024757">
    <property type="entry name" value="FtsZ_C"/>
</dbReference>
<dbReference type="AlphaFoldDB" id="A0A811VAG1"/>
<evidence type="ECO:0000256" key="2">
    <source>
        <dbReference type="ARBA" id="ARBA00022741"/>
    </source>
</evidence>
<dbReference type="Gene3D" id="3.30.1330.20">
    <property type="entry name" value="Tubulin/FtsZ, C-terminal domain"/>
    <property type="match status" value="1"/>
</dbReference>
<dbReference type="InterPro" id="IPR008280">
    <property type="entry name" value="Tub_FtsZ_C"/>
</dbReference>
<sequence length="248" mass="26641">MGGGTGTGAAPVIAKAAREARAAVKDKMLKEKKILTVGVVTKPFDFEGVRQLPMKKTTFADAFRLADNVLHIGIRGVTDLMVMPGLINLDFADIGTVMNEMGKAMIGTGEAEGEDRAVTAAEAAISNPLLDNMSMKGAQGILINITGGEDMTLFEVDAAANRVREEVDEDANIIFGATFDQAMEGKVRVSVLATGIDNSSNIRDGRVETSSVSQTKISKEEKFKWSYSQASVLKTKPAEQSHRRWMEG</sequence>
<dbReference type="InterPro" id="IPR036525">
    <property type="entry name" value="Tubulin/FtsZ_GTPase_sf"/>
</dbReference>
<dbReference type="PANTHER" id="PTHR30314:SF3">
    <property type="entry name" value="MITOCHONDRIAL DIVISION PROTEIN FSZA"/>
    <property type="match status" value="1"/>
</dbReference>
<evidence type="ECO:0000259" key="4">
    <source>
        <dbReference type="SMART" id="SM00865"/>
    </source>
</evidence>
<dbReference type="PANTHER" id="PTHR30314">
    <property type="entry name" value="CELL DIVISION PROTEIN FTSZ-RELATED"/>
    <property type="match status" value="1"/>
</dbReference>
<dbReference type="Gene3D" id="3.40.50.1440">
    <property type="entry name" value="Tubulin/FtsZ, GTPase domain"/>
    <property type="match status" value="1"/>
</dbReference>
<dbReference type="FunFam" id="3.30.1330.20:FF:000011">
    <property type="entry name" value="Cell division protein FtsZ"/>
    <property type="match status" value="1"/>
</dbReference>
<dbReference type="InterPro" id="IPR018316">
    <property type="entry name" value="Tubulin/FtsZ_2-layer-sand-dom"/>
</dbReference>
<dbReference type="GO" id="GO:0005737">
    <property type="term" value="C:cytoplasm"/>
    <property type="evidence" value="ECO:0007669"/>
    <property type="project" value="TreeGrafter"/>
</dbReference>
<evidence type="ECO:0000256" key="1">
    <source>
        <dbReference type="ARBA" id="ARBA00022490"/>
    </source>
</evidence>
<feature type="domain" description="Tubulin/FtsZ 2-layer sandwich" evidence="4">
    <location>
        <begin position="87"/>
        <end position="205"/>
    </location>
</feature>
<dbReference type="SMART" id="SM00865">
    <property type="entry name" value="Tubulin_C"/>
    <property type="match status" value="1"/>
</dbReference>
<dbReference type="GO" id="GO:0051301">
    <property type="term" value="P:cell division"/>
    <property type="evidence" value="ECO:0007669"/>
    <property type="project" value="TreeGrafter"/>
</dbReference>
<comment type="caution">
    <text evidence="5">The sequence shown here is derived from an EMBL/GenBank/DDBJ whole genome shotgun (WGS) entry which is preliminary data.</text>
</comment>
<reference evidence="5" key="1">
    <citation type="submission" date="2020-11" db="EMBL/GenBank/DDBJ databases">
        <authorList>
            <person name="Whitehead M."/>
        </authorList>
    </citation>
    <scope>NUCLEOTIDE SEQUENCE</scope>
    <source>
        <strain evidence="5">EGII</strain>
    </source>
</reference>
<protein>
    <submittedName>
        <fullName evidence="5">(Mediterranean fruit fly) hypothetical protein</fullName>
    </submittedName>
</protein>
<dbReference type="GO" id="GO:0005525">
    <property type="term" value="F:GTP binding"/>
    <property type="evidence" value="ECO:0007669"/>
    <property type="project" value="UniProtKB-KW"/>
</dbReference>
<dbReference type="Proteomes" id="UP000606786">
    <property type="component" value="Unassembled WGS sequence"/>
</dbReference>
<proteinExistence type="predicted"/>
<dbReference type="SUPFAM" id="SSF52490">
    <property type="entry name" value="Tubulin nucleotide-binding domain-like"/>
    <property type="match status" value="1"/>
</dbReference>
<dbReference type="GO" id="GO:0032153">
    <property type="term" value="C:cell division site"/>
    <property type="evidence" value="ECO:0007669"/>
    <property type="project" value="TreeGrafter"/>
</dbReference>
<dbReference type="InterPro" id="IPR000158">
    <property type="entry name" value="Cell_div_FtsZ"/>
</dbReference>
<evidence type="ECO:0000313" key="6">
    <source>
        <dbReference type="Proteomes" id="UP000606786"/>
    </source>
</evidence>
<name>A0A811VAG1_CERCA</name>
<dbReference type="InterPro" id="IPR045061">
    <property type="entry name" value="FtsZ/CetZ"/>
</dbReference>